<dbReference type="InterPro" id="IPR003890">
    <property type="entry name" value="MIF4G-like_typ-3"/>
</dbReference>
<evidence type="ECO:0000256" key="1">
    <source>
        <dbReference type="ARBA" id="ARBA00005775"/>
    </source>
</evidence>
<dbReference type="Gene3D" id="1.25.40.180">
    <property type="match status" value="2"/>
</dbReference>
<sequence>MTDDEISLRPIVLKPIGLQGSGFNPFSSFAKGSGQVLKSKQSSKSTGTDDTKPKRDGERIKYSKDFLMQFMDVHTKSPAELQQQAQLNAEIIISGEAEKDQQRQALQKVVEEGDDRDWRTRNVDTSQNQASKDTANWEQDRDVSTVPIKERPKQVVEASSTAIMQQSQAVGGEKEESLKIVRASDVGLQAYRPGAVVSTEEKAIRQIKGILNKLTPEKFERLLQQLLGVITTADVLRTTIAIVFENAVEQPTYCAMYADLCWQLSKELPSFPPPPGSDKPLTFVQILLNTCQDEFEGAEDARAQLQNVVEPAHKEEAERSVKKRVMGTMRLISELYKKDMVRDWIITTCLESLLAKDKGRSAASEDSIEAACEMLSTAGGKVAKSESEKMKRKLEDVMKQLQTLEKEKSLSSRIRFVIKDVLDLRKSNWIPRRETYTAKKLDEVRAQAEAELGMVSSVLTSALPALPAQQRMGGPADDFSLIPPLRGVDSEAWSFPVFNGGSGGGSGSGGGALKFASGQSALLGDYRPPQSTPQPVASTTGPGAPSSTAAISNGVTLTEEELKRKTESLLQEYLSTLDKAEALACVRELSAPSFMSQLVETGLTMMMNCMKDKEVSALEELMLHMHAQGLITRDDVISGLATFTVQLEDISLDFPKATSILGNFAGSAVLQTIMALDALPQLLEGDYSVEPKREFAAAVFKRVKSQAGEDGLVEMCAKSEVHVATFLTADAMDGDVDSVEVFLKKESLTCIPL</sequence>
<keyword evidence="2" id="KW-0396">Initiation factor</keyword>
<feature type="domain" description="MI" evidence="5">
    <location>
        <begin position="561"/>
        <end position="684"/>
    </location>
</feature>
<dbReference type="AlphaFoldDB" id="A0A250WTY9"/>
<dbReference type="SMART" id="SM00543">
    <property type="entry name" value="MIF4G"/>
    <property type="match status" value="1"/>
</dbReference>
<proteinExistence type="inferred from homology"/>
<reference evidence="6 7" key="1">
    <citation type="submission" date="2017-08" db="EMBL/GenBank/DDBJ databases">
        <title>Acidophilic green algal genome provides insights into adaptation to an acidic environment.</title>
        <authorList>
            <person name="Hirooka S."/>
            <person name="Hirose Y."/>
            <person name="Kanesaki Y."/>
            <person name="Higuchi S."/>
            <person name="Fujiwara T."/>
            <person name="Onuma R."/>
            <person name="Era A."/>
            <person name="Ohbayashi R."/>
            <person name="Uzuka A."/>
            <person name="Nozaki H."/>
            <person name="Yoshikawa H."/>
            <person name="Miyagishima S.Y."/>
        </authorList>
    </citation>
    <scope>NUCLEOTIDE SEQUENCE [LARGE SCALE GENOMIC DNA]</scope>
    <source>
        <strain evidence="6 7">NIES-2499</strain>
    </source>
</reference>
<dbReference type="SMART" id="SM00544">
    <property type="entry name" value="MA3"/>
    <property type="match status" value="1"/>
</dbReference>
<comment type="caution">
    <text evidence="6">The sequence shown here is derived from an EMBL/GenBank/DDBJ whole genome shotgun (WGS) entry which is preliminary data.</text>
</comment>
<dbReference type="InterPro" id="IPR016024">
    <property type="entry name" value="ARM-type_fold"/>
</dbReference>
<feature type="region of interest" description="Disordered" evidence="4">
    <location>
        <begin position="29"/>
        <end position="57"/>
    </location>
</feature>
<feature type="compositionally biased region" description="Basic and acidic residues" evidence="4">
    <location>
        <begin position="47"/>
        <end position="57"/>
    </location>
</feature>
<comment type="similarity">
    <text evidence="1">Belongs to the eukaryotic initiation factor 4G family.</text>
</comment>
<dbReference type="Pfam" id="PF02854">
    <property type="entry name" value="MIF4G"/>
    <property type="match status" value="1"/>
</dbReference>
<dbReference type="STRING" id="1157962.A0A250WTY9"/>
<evidence type="ECO:0000313" key="6">
    <source>
        <dbReference type="EMBL" id="GAX74020.1"/>
    </source>
</evidence>
<evidence type="ECO:0000259" key="5">
    <source>
        <dbReference type="PROSITE" id="PS51366"/>
    </source>
</evidence>
<dbReference type="GO" id="GO:0003743">
    <property type="term" value="F:translation initiation factor activity"/>
    <property type="evidence" value="ECO:0007669"/>
    <property type="project" value="UniProtKB-KW"/>
</dbReference>
<evidence type="ECO:0000256" key="3">
    <source>
        <dbReference type="ARBA" id="ARBA00022917"/>
    </source>
</evidence>
<dbReference type="PANTHER" id="PTHR23253">
    <property type="entry name" value="EUKARYOTIC TRANSLATION INITIATION FACTOR 4 GAMMA"/>
    <property type="match status" value="1"/>
</dbReference>
<dbReference type="InterPro" id="IPR003891">
    <property type="entry name" value="Initiation_fac_eIF4g_MI"/>
</dbReference>
<gene>
    <name evidence="6" type="ORF">CEUSTIGMA_g1470.t1</name>
</gene>
<evidence type="ECO:0000313" key="7">
    <source>
        <dbReference type="Proteomes" id="UP000232323"/>
    </source>
</evidence>
<name>A0A250WTY9_9CHLO</name>
<organism evidence="6 7">
    <name type="scientific">Chlamydomonas eustigma</name>
    <dbReference type="NCBI Taxonomy" id="1157962"/>
    <lineage>
        <taxon>Eukaryota</taxon>
        <taxon>Viridiplantae</taxon>
        <taxon>Chlorophyta</taxon>
        <taxon>core chlorophytes</taxon>
        <taxon>Chlorophyceae</taxon>
        <taxon>CS clade</taxon>
        <taxon>Chlamydomonadales</taxon>
        <taxon>Chlamydomonadaceae</taxon>
        <taxon>Chlamydomonas</taxon>
    </lineage>
</organism>
<dbReference type="EMBL" id="BEGY01000005">
    <property type="protein sequence ID" value="GAX74020.1"/>
    <property type="molecule type" value="Genomic_DNA"/>
</dbReference>
<accession>A0A250WTY9</accession>
<dbReference type="Proteomes" id="UP000232323">
    <property type="component" value="Unassembled WGS sequence"/>
</dbReference>
<dbReference type="GO" id="GO:0003729">
    <property type="term" value="F:mRNA binding"/>
    <property type="evidence" value="ECO:0007669"/>
    <property type="project" value="TreeGrafter"/>
</dbReference>
<evidence type="ECO:0000256" key="2">
    <source>
        <dbReference type="ARBA" id="ARBA00022540"/>
    </source>
</evidence>
<dbReference type="PANTHER" id="PTHR23253:SF9">
    <property type="entry name" value="EUKARYOTIC TRANSLATION INITIATION FACTOR 4 GAMMA 2"/>
    <property type="match status" value="1"/>
</dbReference>
<feature type="compositionally biased region" description="Polar residues" evidence="4">
    <location>
        <begin position="36"/>
        <end position="46"/>
    </location>
</feature>
<keyword evidence="3" id="KW-0648">Protein biosynthesis</keyword>
<protein>
    <recommendedName>
        <fullName evidence="5">MI domain-containing protein</fullName>
    </recommendedName>
</protein>
<dbReference type="PROSITE" id="PS51366">
    <property type="entry name" value="MI"/>
    <property type="match status" value="1"/>
</dbReference>
<dbReference type="Pfam" id="PF02847">
    <property type="entry name" value="MA3"/>
    <property type="match status" value="1"/>
</dbReference>
<evidence type="ECO:0000256" key="4">
    <source>
        <dbReference type="SAM" id="MobiDB-lite"/>
    </source>
</evidence>
<dbReference type="SUPFAM" id="SSF48371">
    <property type="entry name" value="ARM repeat"/>
    <property type="match status" value="2"/>
</dbReference>
<feature type="region of interest" description="Disordered" evidence="4">
    <location>
        <begin position="523"/>
        <end position="549"/>
    </location>
</feature>
<dbReference type="GO" id="GO:0016281">
    <property type="term" value="C:eukaryotic translation initiation factor 4F complex"/>
    <property type="evidence" value="ECO:0007669"/>
    <property type="project" value="TreeGrafter"/>
</dbReference>
<keyword evidence="7" id="KW-1185">Reference proteome</keyword>
<dbReference type="OrthoDB" id="514777at2759"/>
<feature type="compositionally biased region" description="Polar residues" evidence="4">
    <location>
        <begin position="533"/>
        <end position="549"/>
    </location>
</feature>